<dbReference type="KEGG" id="str:Sterm_3340"/>
<dbReference type="SUPFAM" id="SSF56784">
    <property type="entry name" value="HAD-like"/>
    <property type="match status" value="1"/>
</dbReference>
<keyword evidence="6" id="KW-0378">Hydrolase</keyword>
<comment type="pathway">
    <text evidence="2">Amino-acid biosynthesis; L-serine biosynthesis; L-serine from 3-phospho-D-glycerate: step 3/3.</text>
</comment>
<reference evidence="13" key="1">
    <citation type="submission" date="2009-09" db="EMBL/GenBank/DDBJ databases">
        <title>The complete chromosome of Sebaldella termitidis ATCC 33386.</title>
        <authorList>
            <consortium name="US DOE Joint Genome Institute (JGI-PGF)"/>
            <person name="Lucas S."/>
            <person name="Copeland A."/>
            <person name="Lapidus A."/>
            <person name="Glavina del Rio T."/>
            <person name="Dalin E."/>
            <person name="Tice H."/>
            <person name="Bruce D."/>
            <person name="Goodwin L."/>
            <person name="Pitluck S."/>
            <person name="Kyrpides N."/>
            <person name="Mavromatis K."/>
            <person name="Ivanova N."/>
            <person name="Mikhailova N."/>
            <person name="Sims D."/>
            <person name="Meincke L."/>
            <person name="Brettin T."/>
            <person name="Detter J.C."/>
            <person name="Han C."/>
            <person name="Larimer F."/>
            <person name="Land M."/>
            <person name="Hauser L."/>
            <person name="Markowitz V."/>
            <person name="Cheng J.F."/>
            <person name="Hugenholtz P."/>
            <person name="Woyke T."/>
            <person name="Wu D."/>
            <person name="Eisen J.A."/>
        </authorList>
    </citation>
    <scope>NUCLEOTIDE SEQUENCE [LARGE SCALE GENOMIC DNA]</scope>
    <source>
        <strain evidence="13">ATCC 33386 / NCTC 11300</strain>
    </source>
</reference>
<proteinExistence type="predicted"/>
<evidence type="ECO:0000313" key="13">
    <source>
        <dbReference type="Proteomes" id="UP000000845"/>
    </source>
</evidence>
<feature type="signal peptide" evidence="11">
    <location>
        <begin position="1"/>
        <end position="22"/>
    </location>
</feature>
<dbReference type="GO" id="GO:0036424">
    <property type="term" value="F:L-phosphoserine phosphatase activity"/>
    <property type="evidence" value="ECO:0007669"/>
    <property type="project" value="TreeGrafter"/>
</dbReference>
<organism evidence="12 13">
    <name type="scientific">Sebaldella termitidis (strain ATCC 33386 / NCTC 11300)</name>
    <dbReference type="NCBI Taxonomy" id="526218"/>
    <lineage>
        <taxon>Bacteria</taxon>
        <taxon>Fusobacteriati</taxon>
        <taxon>Fusobacteriota</taxon>
        <taxon>Fusobacteriia</taxon>
        <taxon>Fusobacteriales</taxon>
        <taxon>Leptotrichiaceae</taxon>
        <taxon>Sebaldella</taxon>
    </lineage>
</organism>
<evidence type="ECO:0000256" key="6">
    <source>
        <dbReference type="ARBA" id="ARBA00022801"/>
    </source>
</evidence>
<dbReference type="InterPro" id="IPR036412">
    <property type="entry name" value="HAD-like_sf"/>
</dbReference>
<sequence>MKNGKRVLALIFMVFMSVFAYALPVKETKLKAQNWAPDTYAALNRMIEKNSINNQDYNIRSKPYAVFDFDNTTAMNDIQEALLIYQLENLRFKMTPQQLDAALKTEVPKGSFADEFKNSKGEKLNIDIVAEDCVTSYTWLYNNYKELGGKGNKSLAEIKKAPEYTDFITKVRYLYDAIGGTFSADISYPWVTYLFTGMTSEEVQKLAEDSTDYWLKRNDYKKVTWTSPKERPGKAGIVSVTYKTGLRIMPEMTNLYNTLMDNGIEVYVCSASFIDVIVVAATNPKYGLNVKRSNVFAMQLKTDDKGRYINQYDYNNYFQTQGAGKSKTIDKFIRPNHGGKGPILVAGDSDGDYNMLSDYKDMQVGLIINRVKGGPIGELSKKAEVSIGKSNAVYYLQGRNENTGLFIPTEKTILLGSKAEQLVK</sequence>
<evidence type="ECO:0000256" key="11">
    <source>
        <dbReference type="SAM" id="SignalP"/>
    </source>
</evidence>
<dbReference type="InterPro" id="IPR023214">
    <property type="entry name" value="HAD_sf"/>
</dbReference>
<evidence type="ECO:0000256" key="7">
    <source>
        <dbReference type="ARBA" id="ARBA00022842"/>
    </source>
</evidence>
<dbReference type="Gene3D" id="1.20.1440.320">
    <property type="match status" value="1"/>
</dbReference>
<dbReference type="Gene3D" id="3.40.50.1000">
    <property type="entry name" value="HAD superfamily/HAD-like"/>
    <property type="match status" value="1"/>
</dbReference>
<keyword evidence="5" id="KW-0479">Metal-binding</keyword>
<evidence type="ECO:0000256" key="9">
    <source>
        <dbReference type="ARBA" id="ARBA00048138"/>
    </source>
</evidence>
<dbReference type="EMBL" id="CP001739">
    <property type="protein sequence ID" value="ACZ10180.1"/>
    <property type="molecule type" value="Genomic_DNA"/>
</dbReference>
<dbReference type="HOGENOM" id="CLU_035114_0_0_0"/>
<evidence type="ECO:0000256" key="1">
    <source>
        <dbReference type="ARBA" id="ARBA00001946"/>
    </source>
</evidence>
<name>D1AQC0_SEBTE</name>
<keyword evidence="11" id="KW-0732">Signal</keyword>
<evidence type="ECO:0000256" key="3">
    <source>
        <dbReference type="ARBA" id="ARBA00012640"/>
    </source>
</evidence>
<dbReference type="Proteomes" id="UP000000845">
    <property type="component" value="Chromosome"/>
</dbReference>
<evidence type="ECO:0000256" key="5">
    <source>
        <dbReference type="ARBA" id="ARBA00022723"/>
    </source>
</evidence>
<feature type="chain" id="PRO_5003020049" description="phosphoserine phosphatase" evidence="11">
    <location>
        <begin position="23"/>
        <end position="424"/>
    </location>
</feature>
<dbReference type="PANTHER" id="PTHR43344:SF2">
    <property type="entry name" value="PHOSPHOSERINE PHOSPHATASE"/>
    <property type="match status" value="1"/>
</dbReference>
<comment type="cofactor">
    <cofactor evidence="1">
        <name>Mg(2+)</name>
        <dbReference type="ChEBI" id="CHEBI:18420"/>
    </cofactor>
</comment>
<evidence type="ECO:0000256" key="10">
    <source>
        <dbReference type="ARBA" id="ARBA00048523"/>
    </source>
</evidence>
<protein>
    <recommendedName>
        <fullName evidence="3">phosphoserine phosphatase</fullName>
        <ecNumber evidence="3">3.1.3.3</ecNumber>
    </recommendedName>
</protein>
<dbReference type="PANTHER" id="PTHR43344">
    <property type="entry name" value="PHOSPHOSERINE PHOSPHATASE"/>
    <property type="match status" value="1"/>
</dbReference>
<keyword evidence="13" id="KW-1185">Reference proteome</keyword>
<evidence type="ECO:0000313" key="12">
    <source>
        <dbReference type="EMBL" id="ACZ10180.1"/>
    </source>
</evidence>
<comment type="catalytic activity">
    <reaction evidence="9">
        <text>O-phospho-L-serine + H2O = L-serine + phosphate</text>
        <dbReference type="Rhea" id="RHEA:21208"/>
        <dbReference type="ChEBI" id="CHEBI:15377"/>
        <dbReference type="ChEBI" id="CHEBI:33384"/>
        <dbReference type="ChEBI" id="CHEBI:43474"/>
        <dbReference type="ChEBI" id="CHEBI:57524"/>
        <dbReference type="EC" id="3.1.3.3"/>
    </reaction>
</comment>
<dbReference type="GO" id="GO:0005737">
    <property type="term" value="C:cytoplasm"/>
    <property type="evidence" value="ECO:0007669"/>
    <property type="project" value="TreeGrafter"/>
</dbReference>
<comment type="catalytic activity">
    <reaction evidence="10">
        <text>O-phospho-D-serine + H2O = D-serine + phosphate</text>
        <dbReference type="Rhea" id="RHEA:24873"/>
        <dbReference type="ChEBI" id="CHEBI:15377"/>
        <dbReference type="ChEBI" id="CHEBI:35247"/>
        <dbReference type="ChEBI" id="CHEBI:43474"/>
        <dbReference type="ChEBI" id="CHEBI:58680"/>
        <dbReference type="EC" id="3.1.3.3"/>
    </reaction>
</comment>
<dbReference type="GO" id="GO:0006564">
    <property type="term" value="P:L-serine biosynthetic process"/>
    <property type="evidence" value="ECO:0007669"/>
    <property type="project" value="UniProtKB-KW"/>
</dbReference>
<dbReference type="eggNOG" id="COG0560">
    <property type="taxonomic scope" value="Bacteria"/>
</dbReference>
<dbReference type="STRING" id="526218.Sterm_3340"/>
<reference evidence="12 13" key="2">
    <citation type="journal article" date="2010" name="Stand. Genomic Sci.">
        <title>Complete genome sequence of Sebaldella termitidis type strain (NCTC 11300).</title>
        <authorList>
            <person name="Harmon-Smith M."/>
            <person name="Celia L."/>
            <person name="Chertkov O."/>
            <person name="Lapidus A."/>
            <person name="Copeland A."/>
            <person name="Glavina Del Rio T."/>
            <person name="Nolan M."/>
            <person name="Lucas S."/>
            <person name="Tice H."/>
            <person name="Cheng J.F."/>
            <person name="Han C."/>
            <person name="Detter J.C."/>
            <person name="Bruce D."/>
            <person name="Goodwin L."/>
            <person name="Pitluck S."/>
            <person name="Pati A."/>
            <person name="Liolios K."/>
            <person name="Ivanova N."/>
            <person name="Mavromatis K."/>
            <person name="Mikhailova N."/>
            <person name="Chen A."/>
            <person name="Palaniappan K."/>
            <person name="Land M."/>
            <person name="Hauser L."/>
            <person name="Chang Y.J."/>
            <person name="Jeffries C.D."/>
            <person name="Brettin T."/>
            <person name="Goker M."/>
            <person name="Beck B."/>
            <person name="Bristow J."/>
            <person name="Eisen J.A."/>
            <person name="Markowitz V."/>
            <person name="Hugenholtz P."/>
            <person name="Kyrpides N.C."/>
            <person name="Klenk H.P."/>
            <person name="Chen F."/>
        </authorList>
    </citation>
    <scope>NUCLEOTIDE SEQUENCE [LARGE SCALE GENOMIC DNA]</scope>
    <source>
        <strain evidence="13">ATCC 33386 / NCTC 11300</strain>
    </source>
</reference>
<dbReference type="EC" id="3.1.3.3" evidence="3"/>
<evidence type="ECO:0000256" key="4">
    <source>
        <dbReference type="ARBA" id="ARBA00022605"/>
    </source>
</evidence>
<gene>
    <name evidence="12" type="ordered locus">Sterm_3340</name>
</gene>
<dbReference type="GO" id="GO:0000287">
    <property type="term" value="F:magnesium ion binding"/>
    <property type="evidence" value="ECO:0007669"/>
    <property type="project" value="TreeGrafter"/>
</dbReference>
<dbReference type="InterPro" id="IPR050582">
    <property type="entry name" value="HAD-like_SerB"/>
</dbReference>
<keyword evidence="8" id="KW-0718">Serine biosynthesis</keyword>
<accession>D1AQC0</accession>
<keyword evidence="4" id="KW-0028">Amino-acid biosynthesis</keyword>
<dbReference type="RefSeq" id="WP_012862762.1">
    <property type="nucleotide sequence ID" value="NC_013517.1"/>
</dbReference>
<dbReference type="AlphaFoldDB" id="D1AQC0"/>
<keyword evidence="7" id="KW-0460">Magnesium</keyword>
<evidence type="ECO:0000256" key="8">
    <source>
        <dbReference type="ARBA" id="ARBA00023299"/>
    </source>
</evidence>
<evidence type="ECO:0000256" key="2">
    <source>
        <dbReference type="ARBA" id="ARBA00005135"/>
    </source>
</evidence>